<comment type="caution">
    <text evidence="1">The sequence shown here is derived from an EMBL/GenBank/DDBJ whole genome shotgun (WGS) entry which is preliminary data.</text>
</comment>
<dbReference type="Proteomes" id="UP001163321">
    <property type="component" value="Chromosome 12"/>
</dbReference>
<keyword evidence="2" id="KW-1185">Reference proteome</keyword>
<evidence type="ECO:0000313" key="2">
    <source>
        <dbReference type="Proteomes" id="UP001163321"/>
    </source>
</evidence>
<name>A0ACC0WIV1_9STRA</name>
<reference evidence="1 2" key="1">
    <citation type="journal article" date="2022" name="bioRxiv">
        <title>The genome of the oomycete Peronosclerospora sorghi, a cosmopolitan pathogen of maize and sorghum, is inflated with dispersed pseudogenes.</title>
        <authorList>
            <person name="Fletcher K."/>
            <person name="Martin F."/>
            <person name="Isakeit T."/>
            <person name="Cavanaugh K."/>
            <person name="Magill C."/>
            <person name="Michelmore R."/>
        </authorList>
    </citation>
    <scope>NUCLEOTIDE SEQUENCE [LARGE SCALE GENOMIC DNA]</scope>
    <source>
        <strain evidence="1">P6</strain>
    </source>
</reference>
<gene>
    <name evidence="1" type="ORF">PsorP6_012194</name>
</gene>
<proteinExistence type="predicted"/>
<protein>
    <submittedName>
        <fullName evidence="1">Uncharacterized protein</fullName>
    </submittedName>
</protein>
<evidence type="ECO:0000313" key="1">
    <source>
        <dbReference type="EMBL" id="KAI9918759.1"/>
    </source>
</evidence>
<sequence length="181" mass="20227">MTTSFWNVDGVSSQKSQKIIGGSSPPRQKQKPDNSIRCMRLNAGRQRRQQGVESFRRFLVCDRTCAQCADMTSDTGHLTYRDLRLRSVIGQRSGRLPLKVSPDPAPFRIIHIHAGSGCESYSTDAVGRGQRTSSVSDSIKTWETKQRKGQNLGRCAVSNQEQHVEQMAQERISDENWMGGG</sequence>
<dbReference type="EMBL" id="CM047591">
    <property type="protein sequence ID" value="KAI9918759.1"/>
    <property type="molecule type" value="Genomic_DNA"/>
</dbReference>
<accession>A0ACC0WIV1</accession>
<organism evidence="1 2">
    <name type="scientific">Peronosclerospora sorghi</name>
    <dbReference type="NCBI Taxonomy" id="230839"/>
    <lineage>
        <taxon>Eukaryota</taxon>
        <taxon>Sar</taxon>
        <taxon>Stramenopiles</taxon>
        <taxon>Oomycota</taxon>
        <taxon>Peronosporomycetes</taxon>
        <taxon>Peronosporales</taxon>
        <taxon>Peronosporaceae</taxon>
        <taxon>Peronosclerospora</taxon>
    </lineage>
</organism>